<comment type="subcellular location">
    <subcellularLocation>
        <location evidence="1">Cell envelope</location>
    </subcellularLocation>
</comment>
<comment type="similarity">
    <text evidence="2">Belongs to the bacterial solute-binding protein 2 family.</text>
</comment>
<dbReference type="GO" id="GO:0030246">
    <property type="term" value="F:carbohydrate binding"/>
    <property type="evidence" value="ECO:0007669"/>
    <property type="project" value="TreeGrafter"/>
</dbReference>
<dbReference type="AlphaFoldDB" id="A0A7V4TH29"/>
<accession>A0A7V4TH29</accession>
<dbReference type="InterPro" id="IPR025997">
    <property type="entry name" value="SBP_2_dom"/>
</dbReference>
<evidence type="ECO:0000256" key="2">
    <source>
        <dbReference type="ARBA" id="ARBA00007639"/>
    </source>
</evidence>
<name>A0A7V4TH29_9BACT</name>
<dbReference type="GO" id="GO:0030288">
    <property type="term" value="C:outer membrane-bounded periplasmic space"/>
    <property type="evidence" value="ECO:0007669"/>
    <property type="project" value="TreeGrafter"/>
</dbReference>
<organism evidence="4">
    <name type="scientific">Candidatus Caldatribacterium saccharofermentans</name>
    <dbReference type="NCBI Taxonomy" id="1454753"/>
    <lineage>
        <taxon>Bacteria</taxon>
        <taxon>Pseudomonadati</taxon>
        <taxon>Atribacterota</taxon>
        <taxon>Atribacteria</taxon>
        <taxon>Atribacterales</taxon>
        <taxon>Candidatus Caldatribacteriaceae</taxon>
        <taxon>Candidatus Caldatribacterium</taxon>
    </lineage>
</organism>
<dbReference type="EMBL" id="DTIY01000059">
    <property type="protein sequence ID" value="HGY39712.1"/>
    <property type="molecule type" value="Genomic_DNA"/>
</dbReference>
<dbReference type="PANTHER" id="PTHR30036:SF7">
    <property type="entry name" value="ABC TRANSPORTER PERIPLASMIC-BINDING PROTEIN YPHF"/>
    <property type="match status" value="1"/>
</dbReference>
<gene>
    <name evidence="4" type="ORF">ENW11_07910</name>
</gene>
<proteinExistence type="inferred from homology"/>
<sequence>MRRLMVLALVGVVLLGLLSGGQAFAAGKYRFIFISHAGEENPFWAAVYKGAQDAANLLGVDFTFVRPKEEGDLAAQLANFKAALAQKPDGIITTIPHPDMFDEVVKEAIDAGIPVICSNTDDPEGAKGNARLAYIGQDLEQAGYFLTTKLTEGLPAGEKYHFLISVGGPGLVWAEQRAKGIIRRLEELGYTYERLDTTMKMDVAQSRIQAYLQAHPETKGVIAVEYNHASAAKAAKNLGYKPGDLLIGGFDLVPEVLAEIKSGYIKLTIDQQPYLQGYLPIVQLYLMKEYGLSAWDVNTGNAVVDASNVDLVIELSQKRVR</sequence>
<dbReference type="SUPFAM" id="SSF53822">
    <property type="entry name" value="Periplasmic binding protein-like I"/>
    <property type="match status" value="1"/>
</dbReference>
<reference evidence="4" key="1">
    <citation type="journal article" date="2020" name="mSystems">
        <title>Genome- and Community-Level Interaction Insights into Carbon Utilization and Element Cycling Functions of Hydrothermarchaeota in Hydrothermal Sediment.</title>
        <authorList>
            <person name="Zhou Z."/>
            <person name="Liu Y."/>
            <person name="Xu W."/>
            <person name="Pan J."/>
            <person name="Luo Z.H."/>
            <person name="Li M."/>
        </authorList>
    </citation>
    <scope>NUCLEOTIDE SEQUENCE [LARGE SCALE GENOMIC DNA]</scope>
    <source>
        <strain evidence="4">SpSt-82</strain>
    </source>
</reference>
<dbReference type="Gene3D" id="3.40.50.2300">
    <property type="match status" value="2"/>
</dbReference>
<dbReference type="InterPro" id="IPR050555">
    <property type="entry name" value="Bact_Solute-Bind_Prot2"/>
</dbReference>
<dbReference type="CDD" id="cd19965">
    <property type="entry name" value="PBP1_ABC_sugar_binding-like"/>
    <property type="match status" value="1"/>
</dbReference>
<evidence type="ECO:0000256" key="1">
    <source>
        <dbReference type="ARBA" id="ARBA00004196"/>
    </source>
</evidence>
<comment type="caution">
    <text evidence="4">The sequence shown here is derived from an EMBL/GenBank/DDBJ whole genome shotgun (WGS) entry which is preliminary data.</text>
</comment>
<dbReference type="InterPro" id="IPR028082">
    <property type="entry name" value="Peripla_BP_I"/>
</dbReference>
<protein>
    <submittedName>
        <fullName evidence="4">Sugar ABC transporter substrate-binding protein</fullName>
    </submittedName>
</protein>
<feature type="domain" description="Periplasmic binding protein" evidence="3">
    <location>
        <begin position="38"/>
        <end position="286"/>
    </location>
</feature>
<dbReference type="PANTHER" id="PTHR30036">
    <property type="entry name" value="D-XYLOSE-BINDING PERIPLASMIC PROTEIN"/>
    <property type="match status" value="1"/>
</dbReference>
<dbReference type="Pfam" id="PF13407">
    <property type="entry name" value="Peripla_BP_4"/>
    <property type="match status" value="1"/>
</dbReference>
<evidence type="ECO:0000313" key="4">
    <source>
        <dbReference type="EMBL" id="HGY39712.1"/>
    </source>
</evidence>
<evidence type="ECO:0000259" key="3">
    <source>
        <dbReference type="Pfam" id="PF13407"/>
    </source>
</evidence>